<gene>
    <name evidence="1" type="ORF">SLAV_34905</name>
</gene>
<evidence type="ECO:0000313" key="1">
    <source>
        <dbReference type="EMBL" id="ATZ28751.1"/>
    </source>
</evidence>
<proteinExistence type="predicted"/>
<accession>A0A2K8PPU4</accession>
<dbReference type="EMBL" id="CP024985">
    <property type="protein sequence ID" value="ATZ28751.1"/>
    <property type="molecule type" value="Genomic_DNA"/>
</dbReference>
<keyword evidence="2" id="KW-1185">Reference proteome</keyword>
<dbReference type="KEGG" id="slx:SLAV_34905"/>
<evidence type="ECO:0000313" key="2">
    <source>
        <dbReference type="Proteomes" id="UP000231791"/>
    </source>
</evidence>
<dbReference type="OrthoDB" id="661223at2"/>
<dbReference type="AlphaFoldDB" id="A0A2K8PPU4"/>
<dbReference type="RefSeq" id="WP_030230025.1">
    <property type="nucleotide sequence ID" value="NZ_CP024985.1"/>
</dbReference>
<protein>
    <submittedName>
        <fullName evidence="1">Uncharacterized protein</fullName>
    </submittedName>
</protein>
<dbReference type="Proteomes" id="UP000231791">
    <property type="component" value="Chromosome"/>
</dbReference>
<reference evidence="1 2" key="1">
    <citation type="submission" date="2017-11" db="EMBL/GenBank/DDBJ databases">
        <title>Complete genome sequence of Streptomyces lavendulae subsp. lavendulae CCM 3239 (formerly 'Streptomyces aureofaciens CCM 3239'), the producer of the angucycline-type antibiotic auricin.</title>
        <authorList>
            <person name="Busche T."/>
            <person name="Novakova R."/>
            <person name="Al'Dilaimi A."/>
            <person name="Homerova D."/>
            <person name="Feckova L."/>
            <person name="Rezuchova B."/>
            <person name="Mingyar E."/>
            <person name="Csolleiova D."/>
            <person name="Bekeova C."/>
            <person name="Winkler A."/>
            <person name="Sevcikova B."/>
            <person name="Kalinowski J."/>
            <person name="Kormanec J."/>
            <person name="Ruckert C."/>
        </authorList>
    </citation>
    <scope>NUCLEOTIDE SEQUENCE [LARGE SCALE GENOMIC DNA]</scope>
    <source>
        <strain evidence="1 2">CCM 3239</strain>
    </source>
</reference>
<dbReference type="GeneID" id="49387956"/>
<name>A0A2K8PPU4_STRLA</name>
<organism evidence="1 2">
    <name type="scientific">Streptomyces lavendulae subsp. lavendulae</name>
    <dbReference type="NCBI Taxonomy" id="58340"/>
    <lineage>
        <taxon>Bacteria</taxon>
        <taxon>Bacillati</taxon>
        <taxon>Actinomycetota</taxon>
        <taxon>Actinomycetes</taxon>
        <taxon>Kitasatosporales</taxon>
        <taxon>Streptomycetaceae</taxon>
        <taxon>Streptomyces</taxon>
    </lineage>
</organism>
<sequence length="217" mass="23518">MTGFPGVPRVVRGGFVLLDPDTGRPVRTVAFQFNPDSLTRTVQPQGIGPEPGDRLEAQRLKGPPHETYRFDAEFDATEQLDAPDAHPVEARNGLFPVLAALESALHPGVAQLLAEDRMAALGMIEVAPVEAPLTVLVLGRSRVLPVRITEFTVAEEAFDPDLNPIRAKVSVGARVLTVDDLGFRHKGGLLYLQHQQARERFAGLVPRTPSDLGLPSL</sequence>